<sequence length="832" mass="94183">MAHTKGKRKTPGSYDFEEGHMQLSVPTVKRVNFTSTSDSGSYSSSSVLGTLPTTSAYPTVPTTGIPKAQPNSDGPEAVKNRTQNAELLEDLGEIFDDLGQLMLEFEFDASIGTLCQCLKAQTPHHLRHCNQSQRTLDGNFQCNQFNKNTDPDDISLCAGKGYFPPDDEYKAYLAKIPVSREDKNKFKNMAVTGTVNCQCSHVFILSSVDLHLGERFANTDAALAREIRQHKPSKEFEIVLRFEVDDIDKVTTYDIACEYFIYLESRFQQHFPDLVEDVKSIRWGVPSLHVQGHQDSCNYLFGTAYMECVGHFHGETAEHYWPEANQLGPHVRQMNNGHRQDTLIIHHGDWNHKKTMKLAVTLANDIALAQARYIEKRDHFIGLTVSFQDRIDGWRALDRTTSKKGNEVISLYKHRTSKVPSQRAIYQAMLAQDETFQSSFTPKSKIARFLNDALRIQDDQRRLRVAIEANIEHNLETTQKEVLSRRTKLGNTILAWRQQQKSIAPKLGDTVATQAAVLPAVLVEEEVLFLPSDLTASERLDLDVVALGVEEVRWREGEAFDALRAVQNVVKALVALRDRKTKNERQQKDNTRAGNEIADTTRRRDRHMQTYDAARRAMIALGALTDGPNTSFPPLTVADTFMKSVRQTRRIGDSKFTDGLLWRVSGGNVPGPSLVTSELETSFGESAELSGTQMHTRKSAPRMKVLAPGTMSRLEEKREERPEGWLWQLGKMGRLSQNEMDEWSSEGDRVQWFRAEAEMQRWQEQKEQKLIELLRTVRSFFKMQQVWTQLANGHSSNQPGHAAYARQKSSNVSAAHGGCTEFGPGWWIWVPA</sequence>
<dbReference type="Pfam" id="PF18758">
    <property type="entry name" value="KDZ"/>
    <property type="match status" value="1"/>
</dbReference>
<feature type="compositionally biased region" description="Basic residues" evidence="1">
    <location>
        <begin position="1"/>
        <end position="10"/>
    </location>
</feature>
<evidence type="ECO:0000313" key="3">
    <source>
        <dbReference type="Proteomes" id="UP000620124"/>
    </source>
</evidence>
<dbReference type="Proteomes" id="UP000620124">
    <property type="component" value="Unassembled WGS sequence"/>
</dbReference>
<feature type="region of interest" description="Disordered" evidence="1">
    <location>
        <begin position="35"/>
        <end position="78"/>
    </location>
</feature>
<name>A0A8H6Z5B0_9AGAR</name>
<reference evidence="2" key="1">
    <citation type="submission" date="2020-05" db="EMBL/GenBank/DDBJ databases">
        <title>Mycena genomes resolve the evolution of fungal bioluminescence.</title>
        <authorList>
            <person name="Tsai I.J."/>
        </authorList>
    </citation>
    <scope>NUCLEOTIDE SEQUENCE</scope>
    <source>
        <strain evidence="2">CCC161011</strain>
    </source>
</reference>
<feature type="compositionally biased region" description="Low complexity" evidence="1">
    <location>
        <begin position="35"/>
        <end position="46"/>
    </location>
</feature>
<dbReference type="AlphaFoldDB" id="A0A8H6Z5B0"/>
<comment type="caution">
    <text evidence="2">The sequence shown here is derived from an EMBL/GenBank/DDBJ whole genome shotgun (WGS) entry which is preliminary data.</text>
</comment>
<protein>
    <submittedName>
        <fullName evidence="2">CxC2 domain-containing protein</fullName>
    </submittedName>
</protein>
<dbReference type="OrthoDB" id="3149508at2759"/>
<proteinExistence type="predicted"/>
<organism evidence="2 3">
    <name type="scientific">Mycena venus</name>
    <dbReference type="NCBI Taxonomy" id="2733690"/>
    <lineage>
        <taxon>Eukaryota</taxon>
        <taxon>Fungi</taxon>
        <taxon>Dikarya</taxon>
        <taxon>Basidiomycota</taxon>
        <taxon>Agaricomycotina</taxon>
        <taxon>Agaricomycetes</taxon>
        <taxon>Agaricomycetidae</taxon>
        <taxon>Agaricales</taxon>
        <taxon>Marasmiineae</taxon>
        <taxon>Mycenaceae</taxon>
        <taxon>Mycena</taxon>
    </lineage>
</organism>
<keyword evidence="3" id="KW-1185">Reference proteome</keyword>
<feature type="compositionally biased region" description="Polar residues" evidence="1">
    <location>
        <begin position="47"/>
        <end position="62"/>
    </location>
</feature>
<accession>A0A8H6Z5B0</accession>
<dbReference type="EMBL" id="JACAZI010000001">
    <property type="protein sequence ID" value="KAF7372608.1"/>
    <property type="molecule type" value="Genomic_DNA"/>
</dbReference>
<dbReference type="InterPro" id="IPR040521">
    <property type="entry name" value="KDZ"/>
</dbReference>
<feature type="region of interest" description="Disordered" evidence="1">
    <location>
        <begin position="1"/>
        <end position="21"/>
    </location>
</feature>
<evidence type="ECO:0000313" key="2">
    <source>
        <dbReference type="EMBL" id="KAF7372608.1"/>
    </source>
</evidence>
<gene>
    <name evidence="2" type="ORF">MVEN_00123800</name>
</gene>
<dbReference type="PANTHER" id="PTHR33104">
    <property type="entry name" value="SI:DKEY-29D5.2"/>
    <property type="match status" value="1"/>
</dbReference>
<evidence type="ECO:0000256" key="1">
    <source>
        <dbReference type="SAM" id="MobiDB-lite"/>
    </source>
</evidence>
<dbReference type="PANTHER" id="PTHR33104:SF2">
    <property type="entry name" value="CXC3 LIKE CYSTEINE CLUSTER DOMAIN-CONTAINING PROTEIN"/>
    <property type="match status" value="1"/>
</dbReference>